<evidence type="ECO:0000256" key="5">
    <source>
        <dbReference type="ARBA" id="ARBA00023033"/>
    </source>
</evidence>
<organism evidence="8 9">
    <name type="scientific">Physocladia obscura</name>
    <dbReference type="NCBI Taxonomy" id="109957"/>
    <lineage>
        <taxon>Eukaryota</taxon>
        <taxon>Fungi</taxon>
        <taxon>Fungi incertae sedis</taxon>
        <taxon>Chytridiomycota</taxon>
        <taxon>Chytridiomycota incertae sedis</taxon>
        <taxon>Chytridiomycetes</taxon>
        <taxon>Chytridiales</taxon>
        <taxon>Chytriomycetaceae</taxon>
        <taxon>Physocladia</taxon>
    </lineage>
</organism>
<dbReference type="PRINTS" id="PR00420">
    <property type="entry name" value="RNGMNOXGNASE"/>
</dbReference>
<dbReference type="GO" id="GO:0004497">
    <property type="term" value="F:monooxygenase activity"/>
    <property type="evidence" value="ECO:0007669"/>
    <property type="project" value="UniProtKB-KW"/>
</dbReference>
<dbReference type="SUPFAM" id="SSF51905">
    <property type="entry name" value="FAD/NAD(P)-binding domain"/>
    <property type="match status" value="1"/>
</dbReference>
<sequence length="462" mass="49506">MGLKVLIVGAGNAGPLLALYLQRAGHVPTVCDMYNPLDEGARDVPLFFGDVGGAIALQTNGQRVLDDVGLLDELLQKSSEPFDNAVFAKIDGSSPVDVSNFEGTRNGSASNATTNTSATVSANANGTGANTGSVKSNSSGTRDKYTTVTLMRMNLQHTVGSACNRLGIRYILNSKLVSISESESGVTAVFANGSTASADVLIGADGVHSATRLLIFGEQTREVFANIIHHIGITELGLGKGENGEDLVLDHTAGFYNDRVGNHGMVFLRTSPTNSAFQVIENNLPPPTEAVEEHWRPVSNLPVESKRLAVLVEGWGAAKNHVEIVRHARRITTSPIYVVPRLPSFHKGRVLLIGDAAHAMLPHLGQGTNIAMEDAGVLGNLFASLGDDWQTVFKLYDQIRIPRIKFVSDQSNMVKAMDNASYGHFVVKVMAFASKRLGYLDKIASYNFKEEVKAALAKLPPK</sequence>
<keyword evidence="3" id="KW-0274">FAD</keyword>
<evidence type="ECO:0000313" key="9">
    <source>
        <dbReference type="Proteomes" id="UP001211907"/>
    </source>
</evidence>
<evidence type="ECO:0000256" key="3">
    <source>
        <dbReference type="ARBA" id="ARBA00022827"/>
    </source>
</evidence>
<keyword evidence="5" id="KW-0503">Monooxygenase</keyword>
<comment type="similarity">
    <text evidence="1">Belongs to the paxM FAD-dependent monooxygenase family.</text>
</comment>
<evidence type="ECO:0000259" key="7">
    <source>
        <dbReference type="Pfam" id="PF01494"/>
    </source>
</evidence>
<feature type="domain" description="FAD-binding" evidence="7">
    <location>
        <begin position="4"/>
        <end position="213"/>
    </location>
</feature>
<dbReference type="GO" id="GO:0071949">
    <property type="term" value="F:FAD binding"/>
    <property type="evidence" value="ECO:0007669"/>
    <property type="project" value="InterPro"/>
</dbReference>
<dbReference type="Gene3D" id="3.50.50.60">
    <property type="entry name" value="FAD/NAD(P)-binding domain"/>
    <property type="match status" value="1"/>
</dbReference>
<dbReference type="PANTHER" id="PTHR13789:SF309">
    <property type="entry name" value="PUTATIVE (AFU_ORTHOLOGUE AFUA_6G14510)-RELATED"/>
    <property type="match status" value="1"/>
</dbReference>
<dbReference type="PANTHER" id="PTHR13789">
    <property type="entry name" value="MONOOXYGENASE"/>
    <property type="match status" value="1"/>
</dbReference>
<dbReference type="InterPro" id="IPR036188">
    <property type="entry name" value="FAD/NAD-bd_sf"/>
</dbReference>
<dbReference type="InterPro" id="IPR002938">
    <property type="entry name" value="FAD-bd"/>
</dbReference>
<keyword evidence="2" id="KW-0285">Flavoprotein</keyword>
<comment type="caution">
    <text evidence="8">The sequence shown here is derived from an EMBL/GenBank/DDBJ whole genome shotgun (WGS) entry which is preliminary data.</text>
</comment>
<dbReference type="InterPro" id="IPR050493">
    <property type="entry name" value="FAD-dep_Monooxygenase_BioMet"/>
</dbReference>
<feature type="compositionally biased region" description="Polar residues" evidence="6">
    <location>
        <begin position="128"/>
        <end position="140"/>
    </location>
</feature>
<reference evidence="8" key="1">
    <citation type="submission" date="2020-05" db="EMBL/GenBank/DDBJ databases">
        <title>Phylogenomic resolution of chytrid fungi.</title>
        <authorList>
            <person name="Stajich J.E."/>
            <person name="Amses K."/>
            <person name="Simmons R."/>
            <person name="Seto K."/>
            <person name="Myers J."/>
            <person name="Bonds A."/>
            <person name="Quandt C.A."/>
            <person name="Barry K."/>
            <person name="Liu P."/>
            <person name="Grigoriev I."/>
            <person name="Longcore J.E."/>
            <person name="James T.Y."/>
        </authorList>
    </citation>
    <scope>NUCLEOTIDE SEQUENCE</scope>
    <source>
        <strain evidence="8">JEL0513</strain>
    </source>
</reference>
<evidence type="ECO:0000256" key="6">
    <source>
        <dbReference type="SAM" id="MobiDB-lite"/>
    </source>
</evidence>
<feature type="region of interest" description="Disordered" evidence="6">
    <location>
        <begin position="120"/>
        <end position="141"/>
    </location>
</feature>
<evidence type="ECO:0000256" key="4">
    <source>
        <dbReference type="ARBA" id="ARBA00023002"/>
    </source>
</evidence>
<proteinExistence type="inferred from homology"/>
<protein>
    <recommendedName>
        <fullName evidence="7">FAD-binding domain-containing protein</fullName>
    </recommendedName>
</protein>
<dbReference type="AlphaFoldDB" id="A0AAD5T9R0"/>
<feature type="domain" description="FAD-binding" evidence="7">
    <location>
        <begin position="344"/>
        <end position="407"/>
    </location>
</feature>
<evidence type="ECO:0000256" key="2">
    <source>
        <dbReference type="ARBA" id="ARBA00022630"/>
    </source>
</evidence>
<dbReference type="Proteomes" id="UP001211907">
    <property type="component" value="Unassembled WGS sequence"/>
</dbReference>
<dbReference type="Pfam" id="PF01494">
    <property type="entry name" value="FAD_binding_3"/>
    <property type="match status" value="2"/>
</dbReference>
<keyword evidence="9" id="KW-1185">Reference proteome</keyword>
<accession>A0AAD5T9R0</accession>
<evidence type="ECO:0000256" key="1">
    <source>
        <dbReference type="ARBA" id="ARBA00007992"/>
    </source>
</evidence>
<keyword evidence="4" id="KW-0560">Oxidoreductase</keyword>
<gene>
    <name evidence="8" type="ORF">HK100_012567</name>
</gene>
<evidence type="ECO:0000313" key="8">
    <source>
        <dbReference type="EMBL" id="KAJ3138492.1"/>
    </source>
</evidence>
<dbReference type="EMBL" id="JADGJH010000092">
    <property type="protein sequence ID" value="KAJ3138492.1"/>
    <property type="molecule type" value="Genomic_DNA"/>
</dbReference>
<name>A0AAD5T9R0_9FUNG</name>